<comment type="caution">
    <text evidence="2">The sequence shown here is derived from an EMBL/GenBank/DDBJ whole genome shotgun (WGS) entry which is preliminary data.</text>
</comment>
<proteinExistence type="predicted"/>
<feature type="region of interest" description="Disordered" evidence="1">
    <location>
        <begin position="106"/>
        <end position="153"/>
    </location>
</feature>
<feature type="compositionally biased region" description="Basic and acidic residues" evidence="1">
    <location>
        <begin position="19"/>
        <end position="32"/>
    </location>
</feature>
<reference evidence="3" key="1">
    <citation type="journal article" date="2019" name="Int. J. Syst. Evol. Microbiol.">
        <title>The Global Catalogue of Microorganisms (GCM) 10K type strain sequencing project: providing services to taxonomists for standard genome sequencing and annotation.</title>
        <authorList>
            <consortium name="The Broad Institute Genomics Platform"/>
            <consortium name="The Broad Institute Genome Sequencing Center for Infectious Disease"/>
            <person name="Wu L."/>
            <person name="Ma J."/>
        </authorList>
    </citation>
    <scope>NUCLEOTIDE SEQUENCE [LARGE SCALE GENOMIC DNA]</scope>
    <source>
        <strain evidence="3">JCM 17326</strain>
    </source>
</reference>
<evidence type="ECO:0000313" key="2">
    <source>
        <dbReference type="EMBL" id="GAA3608955.1"/>
    </source>
</evidence>
<gene>
    <name evidence="2" type="ORF">GCM10022419_112410</name>
</gene>
<feature type="compositionally biased region" description="Gly residues" evidence="1">
    <location>
        <begin position="1"/>
        <end position="12"/>
    </location>
</feature>
<feature type="compositionally biased region" description="Basic and acidic residues" evidence="1">
    <location>
        <begin position="130"/>
        <end position="144"/>
    </location>
</feature>
<dbReference type="Proteomes" id="UP001500630">
    <property type="component" value="Unassembled WGS sequence"/>
</dbReference>
<keyword evidence="3" id="KW-1185">Reference proteome</keyword>
<evidence type="ECO:0000256" key="1">
    <source>
        <dbReference type="SAM" id="MobiDB-lite"/>
    </source>
</evidence>
<dbReference type="EMBL" id="BAABDQ010000044">
    <property type="protein sequence ID" value="GAA3608955.1"/>
    <property type="molecule type" value="Genomic_DNA"/>
</dbReference>
<sequence length="153" mass="16400">MVGHQQPGGLGGQWAQVHESGRRVWKGEEPLDLRPSGVAAAAEDPSDRLITQPPRQRAQAAGERRIGMMDVVQDHEDGSPRRTGIEEGAERPPWRPIAVQYGESEAAGGVGRLPQQPCAAAAPPALDVQDGARARRDQVDHSHDLPLFSLAAT</sequence>
<feature type="compositionally biased region" description="Basic and acidic residues" evidence="1">
    <location>
        <begin position="62"/>
        <end position="93"/>
    </location>
</feature>
<name>A0ABP6ZGI1_9ACTN</name>
<protein>
    <submittedName>
        <fullName evidence="2">Uncharacterized protein</fullName>
    </submittedName>
</protein>
<accession>A0ABP6ZGI1</accession>
<evidence type="ECO:0000313" key="3">
    <source>
        <dbReference type="Proteomes" id="UP001500630"/>
    </source>
</evidence>
<feature type="region of interest" description="Disordered" evidence="1">
    <location>
        <begin position="1"/>
        <end position="94"/>
    </location>
</feature>
<organism evidence="2 3">
    <name type="scientific">Nonomuraea rosea</name>
    <dbReference type="NCBI Taxonomy" id="638574"/>
    <lineage>
        <taxon>Bacteria</taxon>
        <taxon>Bacillati</taxon>
        <taxon>Actinomycetota</taxon>
        <taxon>Actinomycetes</taxon>
        <taxon>Streptosporangiales</taxon>
        <taxon>Streptosporangiaceae</taxon>
        <taxon>Nonomuraea</taxon>
    </lineage>
</organism>
<feature type="compositionally biased region" description="Low complexity" evidence="1">
    <location>
        <begin position="114"/>
        <end position="125"/>
    </location>
</feature>